<comment type="caution">
    <text evidence="2">The sequence shown here is derived from an EMBL/GenBank/DDBJ whole genome shotgun (WGS) entry which is preliminary data.</text>
</comment>
<keyword evidence="3" id="KW-1185">Reference proteome</keyword>
<reference evidence="2" key="1">
    <citation type="journal article" date="2020" name="Fungal Divers.">
        <title>Resolving the Mortierellaceae phylogeny through synthesis of multi-gene phylogenetics and phylogenomics.</title>
        <authorList>
            <person name="Vandepol N."/>
            <person name="Liber J."/>
            <person name="Desiro A."/>
            <person name="Na H."/>
            <person name="Kennedy M."/>
            <person name="Barry K."/>
            <person name="Grigoriev I.V."/>
            <person name="Miller A.N."/>
            <person name="O'Donnell K."/>
            <person name="Stajich J.E."/>
            <person name="Bonito G."/>
        </authorList>
    </citation>
    <scope>NUCLEOTIDE SEQUENCE</scope>
    <source>
        <strain evidence="2">BC1065</strain>
    </source>
</reference>
<proteinExistence type="predicted"/>
<sequence>MLDASLEKLPLKEDYAFHPEKRAQLVQALNKGTPEYYLYHMQWTSQQLQEKQAAGQPLTVEEVDAAFNLLREASQHVHDQSAISTFKTQLAVLAYGTKSEILLKELAIDENLLKEAASAAAQQEPESSSAAAATAAASSSSSTTARTQDLGILKDLPTVLDPEVVKSSRIIKEIIEHLQAKTYDWSFPELRPQAWAQLLSSPEVEAILLDEVSVESLEILFFSKMSVVHSPHSMEIIDLADMSQVDVLFVKILLRLYKAGRCSFTDRLNSLQYLTQAQLTLMHELEPTLMDDQGFVGMLERRIVPAFDGEMLAGGPETSKMQQQAAIHQDWLDRMVRFVTPLSPKFNAAKLAVYLLDLQNDLQQPGRALSKDKFVRFVNVPQRLPNANSDFVKFVKSEEIVDFRYTYGYLGYLSGRINPPSQTDIDSVVEEYLDHLLLHDKSTKDYEAYFDKTYLDGRLARIMLLSGDKDTAKWARFLTPTMSLDKLTTETFLKFAKNNPTQFLPSDPVSFKLQAKNAGRILVRVFEIKTFDYLQHFDGVVGKSLDLDGLSPNWEIHLKSDRPPIEQFEVMIDLPQIPKKRGAFVMDVIGNGANSCIFFTKGCLDYIERFGTAGHVLTILDEMNQPIRDNCSVWLNGHTYKPTSNGDILIPYGKTSSPSSTIKLTHDGFTTERPFRHLTENYDLNLACHLDREAVVAGHAVKVLIKPTLLQSGPNVVCPVNLLEQVVLHIESTDMDGTRSTTTVNDLKLEDVNWSSYTLQIPENLRRVEFKLSGKVKKITTGEYQDLSESYSLEFQNPETDMSVNISYNGRSQSVQVQGEIFTVLRKSDKGYHIVVLGKNGEKRGDVPLQFEFYHSLWKKGIMHSLRSNEQGVIDLGHLKDIDLVACSSNGSSWKLRDIHYDKYSYPSKIHAVAGETIHVPCLRGDVSFIRQVTLFSYTGLKGATSASDYCALEDCTRQIKKQNDFLVISGLQAGFYTLNLGKISIDIVMAKSKKRLSSSSASMTDDDNELGEHTLLELGQYRVEPSQINTTLAAAPIPQLFFMAKPVANPAEQVVEVQLYQWSPQTRVCVVASKFAPSQMCYKELALVEPEDPSITTQAELAATLIRTGRILSEEYQYILNRKAQTSHWVGNLLTKPSTLLNPWSVADTTMEVESMQEADESRVLTQSARRSTGGFGGAKRHRMVMDHGFSASRAPPLLSFLAQPSTVLLNLVPDHATGIVRIPLQAGPLKEAQFIQVIAIDGRQTVERTLELASLRPLEFKTRDLRFKSLLDYQKHYIAERSGTNLIPRPVSTASLEADGKSPEASLTLASTGSSSAIRVIQSVRQIYDLLLTLMGTESDRQTLRTFGFVVDWARLSRSAKNEKFSKFGSHELNLFLYEKDRAYFDDVVAPFLKNKLVKSFVDEYLLELPLDKYCELNEFHKLTALEKALLARRIPEMRPIVTRWLKDRVPRVSTSNNIKLFQTIMKSGSLDAARDRSPTSPGYSPTSPGYSPTSASLEVDEVCIVKETLETSESDDEMGFGLFDGEAVKTSVEEVVTETVAKPAVSHKSSWFRKLASGAVNSAGAVAFGASSNVAPRSSDQAFGVASGAVMSAAPVAYQMQSYQESGEQRAEAQQILEKQFKQVELTKVQAETYYYQRQDSNDEYINNSDANAFWLDYVQWQDDYGVFLSQNFVVNTRSFTDAMATLALMSVSLRTATNAKVTRSDTRQLVVSSKHPAIVFHASTKEVAVSAESLAGTILLTQKYYAQDDKFVYDERLRCNVRRYLSLSSDLRPLKSYGAHVILMNATPNPANVFLDIQLPQGAMPIYGTLKAGHDVRLQPHATFQYEYGFYFPEQGDFPHYPAHVSDYETIIAYANPVMLHVRMPEVDHAGEGEDKTGWPYLLQWGGKDDILRKLEQSTLTEGSGGVPMEELTRFMVKDLVFYKRVVELLRRRREYNDRVWSLSIVHGERESLKEYLARQSSLTDSVGFWFESSLMSIHPTAKARSSYRALSFEVLEFFPLINARAHKTKRDALILNNKFREQYNKLMTLLSQKPALDREDLLLLVVYLVAQERIVEAKEKFSRLQRLLEHLPQQSEASEPWFKLQYDYLWCYLQLCVETPTNASADRQQAVAASVDHKAIQKVLDQHRQHAVKRWRDMFEDMQKYVDEIVASESESQLPSPATVSEGASALAMQEQSEMDDDAIELVPRPGSSEPMEIDETATQQVGGEEAGTSSSSSSSRGIRSSRRQQDMTPTADFKIGADNMLAIRHRAVHEITVEYYAIDAEAMFSASPLTFVDQGNKKGGEEDGHDTSYSTDNQVKQSSSSTAINSYRYVKPNKVDVHVVQQHVSSSSTTPSDGALMVPILPQYVNTNCMISVTTNPPAATKHWRAYYSQTMAVDVNEKLGLFRVVSKKDQRPIRGGYVKVYAHFKNSEGDSKKETVFWKDGYTDLVGRFNYAQVSSRATNNDQSSGGGGGGMSDIRRFVVYVDGGSDGCLVKAVPVPPV</sequence>
<accession>A0A9P6QIH6</accession>
<gene>
    <name evidence="2" type="ORF">DFQ27_009305</name>
</gene>
<evidence type="ECO:0000313" key="3">
    <source>
        <dbReference type="Proteomes" id="UP000807716"/>
    </source>
</evidence>
<feature type="compositionally biased region" description="Low complexity" evidence="1">
    <location>
        <begin position="1481"/>
        <end position="1497"/>
    </location>
</feature>
<feature type="region of interest" description="Disordered" evidence="1">
    <location>
        <begin position="119"/>
        <end position="140"/>
    </location>
</feature>
<feature type="region of interest" description="Disordered" evidence="1">
    <location>
        <begin position="2206"/>
        <end position="2241"/>
    </location>
</feature>
<dbReference type="Proteomes" id="UP000807716">
    <property type="component" value="Unassembled WGS sequence"/>
</dbReference>
<dbReference type="EMBL" id="JAAAJB010000084">
    <property type="protein sequence ID" value="KAG0266947.1"/>
    <property type="molecule type" value="Genomic_DNA"/>
</dbReference>
<name>A0A9P6QIH6_9FUNG</name>
<feature type="compositionally biased region" description="Polar residues" evidence="1">
    <location>
        <begin position="2158"/>
        <end position="2168"/>
    </location>
</feature>
<evidence type="ECO:0000313" key="2">
    <source>
        <dbReference type="EMBL" id="KAG0266947.1"/>
    </source>
</evidence>
<organism evidence="2 3">
    <name type="scientific">Actinomortierella ambigua</name>
    <dbReference type="NCBI Taxonomy" id="1343610"/>
    <lineage>
        <taxon>Eukaryota</taxon>
        <taxon>Fungi</taxon>
        <taxon>Fungi incertae sedis</taxon>
        <taxon>Mucoromycota</taxon>
        <taxon>Mortierellomycotina</taxon>
        <taxon>Mortierellomycetes</taxon>
        <taxon>Mortierellales</taxon>
        <taxon>Mortierellaceae</taxon>
        <taxon>Actinomortierella</taxon>
    </lineage>
</organism>
<evidence type="ECO:0000256" key="1">
    <source>
        <dbReference type="SAM" id="MobiDB-lite"/>
    </source>
</evidence>
<feature type="region of interest" description="Disordered" evidence="1">
    <location>
        <begin position="2285"/>
        <end position="2311"/>
    </location>
</feature>
<feature type="compositionally biased region" description="Polar residues" evidence="1">
    <location>
        <begin position="2297"/>
        <end position="2311"/>
    </location>
</feature>
<feature type="region of interest" description="Disordered" evidence="1">
    <location>
        <begin position="2158"/>
        <end position="2184"/>
    </location>
</feature>
<protein>
    <submittedName>
        <fullName evidence="2">Uncharacterized protein</fullName>
    </submittedName>
</protein>
<dbReference type="OrthoDB" id="17798at2759"/>
<feature type="region of interest" description="Disordered" evidence="1">
    <location>
        <begin position="1472"/>
        <end position="1497"/>
    </location>
</feature>
<feature type="compositionally biased region" description="Low complexity" evidence="1">
    <location>
        <begin position="2219"/>
        <end position="2228"/>
    </location>
</feature>
<feature type="compositionally biased region" description="Basic and acidic residues" evidence="1">
    <location>
        <begin position="2285"/>
        <end position="2296"/>
    </location>
</feature>